<accession>A0ABX3SMT3</accession>
<keyword evidence="3" id="KW-1185">Reference proteome</keyword>
<dbReference type="EMBL" id="MVHV01000022">
    <property type="protein sequence ID" value="ORA79452.1"/>
    <property type="molecule type" value="Genomic_DNA"/>
</dbReference>
<dbReference type="InterPro" id="IPR001509">
    <property type="entry name" value="Epimerase_deHydtase"/>
</dbReference>
<proteinExistence type="predicted"/>
<dbReference type="Pfam" id="PF01370">
    <property type="entry name" value="Epimerase"/>
    <property type="match status" value="1"/>
</dbReference>
<sequence>MKPIALIGAGSYVGARLIEQAELRAELQLVSVVRSSRSQGRLARYGVRTVRGDASDPASLVPLLRGCGMAVNLTNGDDTRIVGDVQSIYQACREAEVPLFVHFSSCEVFGRAEALDLQEDSVPDGDHWIEYGRQKAAAEAWLRSQFNGPVKVVILRPGLIWGPGSGWLVGPAQALVDGTAYLFNEGRGICNLVHVDNVIRHVVELARSEHVESGVFNVSDVETHSWAGYYGAICREIGVDPSTIQRLPEPDFQEGWTQKLLKLGQLPPAKAIKRRMADEAKLRIKLNLRNRIHPPARDAEPIEPTPSVEKVLWWTQGTARKLPSGAFKERYPELQLQEFPKLMAAAGEWLRYAGFERTDSFLN</sequence>
<reference evidence="2 3" key="1">
    <citation type="submission" date="2017-02" db="EMBL/GenBank/DDBJ databases">
        <title>The new phylogeny of genus Mycobacterium.</title>
        <authorList>
            <person name="Tortoli E."/>
            <person name="Trovato A."/>
            <person name="Cirillo D.M."/>
        </authorList>
    </citation>
    <scope>NUCLEOTIDE SEQUENCE [LARGE SCALE GENOMIC DNA]</scope>
    <source>
        <strain evidence="2 3">IP1130001</strain>
    </source>
</reference>
<evidence type="ECO:0000313" key="2">
    <source>
        <dbReference type="EMBL" id="ORA79452.1"/>
    </source>
</evidence>
<protein>
    <recommendedName>
        <fullName evidence="1">NAD-dependent epimerase/dehydratase domain-containing protein</fullName>
    </recommendedName>
</protein>
<dbReference type="CDD" id="cd08946">
    <property type="entry name" value="SDR_e"/>
    <property type="match status" value="1"/>
</dbReference>
<evidence type="ECO:0000313" key="3">
    <source>
        <dbReference type="Proteomes" id="UP000243140"/>
    </source>
</evidence>
<comment type="caution">
    <text evidence="2">The sequence shown here is derived from an EMBL/GenBank/DDBJ whole genome shotgun (WGS) entry which is preliminary data.</text>
</comment>
<feature type="domain" description="NAD-dependent epimerase/dehydratase" evidence="1">
    <location>
        <begin position="5"/>
        <end position="218"/>
    </location>
</feature>
<dbReference type="InterPro" id="IPR051783">
    <property type="entry name" value="NAD(P)-dependent_oxidoreduct"/>
</dbReference>
<dbReference type="PANTHER" id="PTHR48079:SF6">
    <property type="entry name" value="NAD(P)-BINDING DOMAIN-CONTAINING PROTEIN-RELATED"/>
    <property type="match status" value="1"/>
</dbReference>
<dbReference type="SUPFAM" id="SSF51735">
    <property type="entry name" value="NAD(P)-binding Rossmann-fold domains"/>
    <property type="match status" value="1"/>
</dbReference>
<dbReference type="InterPro" id="IPR036291">
    <property type="entry name" value="NAD(P)-bd_dom_sf"/>
</dbReference>
<name>A0ABX3SMT3_MYCMA</name>
<organism evidence="2 3">
    <name type="scientific">Mycobacterium malmoense</name>
    <dbReference type="NCBI Taxonomy" id="1780"/>
    <lineage>
        <taxon>Bacteria</taxon>
        <taxon>Bacillati</taxon>
        <taxon>Actinomycetota</taxon>
        <taxon>Actinomycetes</taxon>
        <taxon>Mycobacteriales</taxon>
        <taxon>Mycobacteriaceae</taxon>
        <taxon>Mycobacterium</taxon>
    </lineage>
</organism>
<evidence type="ECO:0000259" key="1">
    <source>
        <dbReference type="Pfam" id="PF01370"/>
    </source>
</evidence>
<dbReference type="RefSeq" id="WP_176220036.1">
    <property type="nucleotide sequence ID" value="NZ_CP060015.1"/>
</dbReference>
<dbReference type="PANTHER" id="PTHR48079">
    <property type="entry name" value="PROTEIN YEEZ"/>
    <property type="match status" value="1"/>
</dbReference>
<gene>
    <name evidence="2" type="ORF">BST29_19130</name>
</gene>
<dbReference type="Proteomes" id="UP000243140">
    <property type="component" value="Unassembled WGS sequence"/>
</dbReference>
<dbReference type="Gene3D" id="3.40.50.720">
    <property type="entry name" value="NAD(P)-binding Rossmann-like Domain"/>
    <property type="match status" value="1"/>
</dbReference>